<feature type="compositionally biased region" description="Low complexity" evidence="2">
    <location>
        <begin position="162"/>
        <end position="174"/>
    </location>
</feature>
<evidence type="ECO:0000256" key="2">
    <source>
        <dbReference type="SAM" id="MobiDB-lite"/>
    </source>
</evidence>
<proteinExistence type="inferred from homology"/>
<gene>
    <name evidence="4" type="ORF">CYCCA115_LOCUS3016</name>
</gene>
<dbReference type="EMBL" id="CAKOGP040000224">
    <property type="protein sequence ID" value="CAJ1932796.1"/>
    <property type="molecule type" value="Genomic_DNA"/>
</dbReference>
<dbReference type="PANTHER" id="PTHR16301:SF25">
    <property type="entry name" value="PROTEIN IMPACT"/>
    <property type="match status" value="1"/>
</dbReference>
<dbReference type="Proteomes" id="UP001295423">
    <property type="component" value="Unassembled WGS sequence"/>
</dbReference>
<feature type="region of interest" description="Disordered" evidence="2">
    <location>
        <begin position="139"/>
        <end position="182"/>
    </location>
</feature>
<dbReference type="GO" id="GO:0140469">
    <property type="term" value="P:GCN2-mediated signaling"/>
    <property type="evidence" value="ECO:0007669"/>
    <property type="project" value="TreeGrafter"/>
</dbReference>
<dbReference type="GO" id="GO:0005737">
    <property type="term" value="C:cytoplasm"/>
    <property type="evidence" value="ECO:0007669"/>
    <property type="project" value="TreeGrafter"/>
</dbReference>
<name>A0AAD2CF50_9STRA</name>
<evidence type="ECO:0000256" key="1">
    <source>
        <dbReference type="ARBA" id="ARBA00007665"/>
    </source>
</evidence>
<dbReference type="Pfam" id="PF01205">
    <property type="entry name" value="Impact_N"/>
    <property type="match status" value="1"/>
</dbReference>
<protein>
    <recommendedName>
        <fullName evidence="3">Impact N-terminal domain-containing protein</fullName>
    </recommendedName>
</protein>
<evidence type="ECO:0000313" key="4">
    <source>
        <dbReference type="EMBL" id="CAJ1932796.1"/>
    </source>
</evidence>
<feature type="compositionally biased region" description="Polar residues" evidence="2">
    <location>
        <begin position="139"/>
        <end position="148"/>
    </location>
</feature>
<keyword evidence="5" id="KW-1185">Reference proteome</keyword>
<dbReference type="InterPro" id="IPR020568">
    <property type="entry name" value="Ribosomal_Su5_D2-typ_SF"/>
</dbReference>
<dbReference type="InterPro" id="IPR001498">
    <property type="entry name" value="Impact_N"/>
</dbReference>
<dbReference type="AlphaFoldDB" id="A0AAD2CF50"/>
<comment type="caution">
    <text evidence="4">The sequence shown here is derived from an EMBL/GenBank/DDBJ whole genome shotgun (WGS) entry which is preliminary data.</text>
</comment>
<dbReference type="Gene3D" id="3.30.230.30">
    <property type="entry name" value="Impact, N-terminal domain"/>
    <property type="match status" value="1"/>
</dbReference>
<dbReference type="GO" id="GO:0006446">
    <property type="term" value="P:regulation of translational initiation"/>
    <property type="evidence" value="ECO:0007669"/>
    <property type="project" value="TreeGrafter"/>
</dbReference>
<evidence type="ECO:0000313" key="5">
    <source>
        <dbReference type="Proteomes" id="UP001295423"/>
    </source>
</evidence>
<organism evidence="4 5">
    <name type="scientific">Cylindrotheca closterium</name>
    <dbReference type="NCBI Taxonomy" id="2856"/>
    <lineage>
        <taxon>Eukaryota</taxon>
        <taxon>Sar</taxon>
        <taxon>Stramenopiles</taxon>
        <taxon>Ochrophyta</taxon>
        <taxon>Bacillariophyta</taxon>
        <taxon>Bacillariophyceae</taxon>
        <taxon>Bacillariophycidae</taxon>
        <taxon>Bacillariales</taxon>
        <taxon>Bacillariaceae</taxon>
        <taxon>Cylindrotheca</taxon>
    </lineage>
</organism>
<reference evidence="4" key="1">
    <citation type="submission" date="2023-08" db="EMBL/GenBank/DDBJ databases">
        <authorList>
            <person name="Audoor S."/>
            <person name="Bilcke G."/>
        </authorList>
    </citation>
    <scope>NUCLEOTIDE SEQUENCE</scope>
</reference>
<sequence>MVSESDEDAARRDEEWGALIAFYGDDLVSGGSTLTTQTPTSMIPDELSKTAKGSSFRYWNIQVMPPNVTLELGDIPRDYPSGPNPPKPKLKAPQWIMDETRQEELEHELLTLFQSDTEVAIMWVEHCRSAIEEYQEANQAFSSNNDSQQADHHDAEGDEDPTTTIADNNNTNDDGSYEPPASSVTISFVPGSKFGQSIRHFQLSVVDNPAYQREVFHGAPFHPPKSGPSETMQSHVASVSCMEHVDWVLHHLLFDVKKVDQASHNMIAYRFTDQATGRLVSDSDDDGEKGSGSKLASLLELTGVEDCIVVVSRWYGGVHLGPARFKWIAAVGRQGLEDAGFLKKIKDEDSSTTSKHKKGGKR</sequence>
<dbReference type="Gene3D" id="3.10.110.10">
    <property type="entry name" value="Ubiquitin Conjugating Enzyme"/>
    <property type="match status" value="1"/>
</dbReference>
<accession>A0AAD2CF50</accession>
<dbReference type="InterPro" id="IPR036956">
    <property type="entry name" value="Impact_N_sf"/>
</dbReference>
<dbReference type="PANTHER" id="PTHR16301">
    <property type="entry name" value="IMPACT-RELATED"/>
    <property type="match status" value="1"/>
</dbReference>
<dbReference type="InterPro" id="IPR023582">
    <property type="entry name" value="Impact"/>
</dbReference>
<dbReference type="InterPro" id="IPR016135">
    <property type="entry name" value="UBQ-conjugating_enzyme/RWD"/>
</dbReference>
<dbReference type="SUPFAM" id="SSF54211">
    <property type="entry name" value="Ribosomal protein S5 domain 2-like"/>
    <property type="match status" value="1"/>
</dbReference>
<evidence type="ECO:0000259" key="3">
    <source>
        <dbReference type="Pfam" id="PF01205"/>
    </source>
</evidence>
<comment type="similarity">
    <text evidence="1">Belongs to the IMPACT family.</text>
</comment>
<feature type="domain" description="Impact N-terminal" evidence="3">
    <location>
        <begin position="233"/>
        <end position="334"/>
    </location>
</feature>